<dbReference type="GO" id="GO:0006412">
    <property type="term" value="P:translation"/>
    <property type="evidence" value="ECO:0007669"/>
    <property type="project" value="InterPro"/>
</dbReference>
<keyword evidence="5" id="KW-0687">Ribonucleoprotein</keyword>
<dbReference type="GO" id="GO:0005739">
    <property type="term" value="C:mitochondrion"/>
    <property type="evidence" value="ECO:0007669"/>
    <property type="project" value="UniProtKB-SubCell"/>
</dbReference>
<evidence type="ECO:0000256" key="4">
    <source>
        <dbReference type="ARBA" id="ARBA00023128"/>
    </source>
</evidence>
<dbReference type="Pfam" id="PF00189">
    <property type="entry name" value="Ribosomal_S3_C"/>
    <property type="match status" value="1"/>
</dbReference>
<comment type="subcellular location">
    <subcellularLocation>
        <location evidence="1">Mitochondrion</location>
    </subcellularLocation>
</comment>
<comment type="similarity">
    <text evidence="2">Belongs to the universal ribosomal protein uS3 family.</text>
</comment>
<dbReference type="AlphaFoldDB" id="A0A5J6DTM4"/>
<evidence type="ECO:0000256" key="7">
    <source>
        <dbReference type="ARBA" id="ARBA00035414"/>
    </source>
</evidence>
<geneLocation type="mitochondrion" evidence="9"/>
<feature type="domain" description="Small ribosomal subunit protein uS3 C-terminal" evidence="8">
    <location>
        <begin position="414"/>
        <end position="499"/>
    </location>
</feature>
<evidence type="ECO:0000256" key="2">
    <source>
        <dbReference type="ARBA" id="ARBA00010761"/>
    </source>
</evidence>
<dbReference type="EMBL" id="MH917293">
    <property type="protein sequence ID" value="QES94794.1"/>
    <property type="molecule type" value="Genomic_DNA"/>
</dbReference>
<dbReference type="SUPFAM" id="SSF54821">
    <property type="entry name" value="Ribosomal protein S3 C-terminal domain"/>
    <property type="match status" value="1"/>
</dbReference>
<dbReference type="PANTHER" id="PTHR35928:SF2">
    <property type="entry name" value="SMALL RIBOSOMAL SUBUNIT PROTEIN US3M"/>
    <property type="match status" value="1"/>
</dbReference>
<dbReference type="GO" id="GO:0003723">
    <property type="term" value="F:RNA binding"/>
    <property type="evidence" value="ECO:0007669"/>
    <property type="project" value="InterPro"/>
</dbReference>
<dbReference type="InterPro" id="IPR036419">
    <property type="entry name" value="Ribosomal_S3_C_sf"/>
</dbReference>
<evidence type="ECO:0000259" key="8">
    <source>
        <dbReference type="Pfam" id="PF00189"/>
    </source>
</evidence>
<name>A0A5J6DTM4_9CHLO</name>
<dbReference type="InterPro" id="IPR001351">
    <property type="entry name" value="Ribosomal_uS3_C"/>
</dbReference>
<dbReference type="InterPro" id="IPR015946">
    <property type="entry name" value="KH_dom-like_a/b"/>
</dbReference>
<dbReference type="GO" id="GO:1990904">
    <property type="term" value="C:ribonucleoprotein complex"/>
    <property type="evidence" value="ECO:0007669"/>
    <property type="project" value="UniProtKB-KW"/>
</dbReference>
<dbReference type="Gene3D" id="3.30.300.20">
    <property type="match status" value="1"/>
</dbReference>
<evidence type="ECO:0000313" key="9">
    <source>
        <dbReference type="EMBL" id="QES94794.1"/>
    </source>
</evidence>
<dbReference type="InterPro" id="IPR044954">
    <property type="entry name" value="Ribosomal_uS3m_plant"/>
</dbReference>
<dbReference type="GO" id="GO:0003735">
    <property type="term" value="F:structural constituent of ribosome"/>
    <property type="evidence" value="ECO:0007669"/>
    <property type="project" value="InterPro"/>
</dbReference>
<proteinExistence type="inferred from homology"/>
<accession>A0A5J6DTM4</accession>
<gene>
    <name evidence="9" type="primary">rps3</name>
</gene>
<evidence type="ECO:0000256" key="6">
    <source>
        <dbReference type="ARBA" id="ARBA00035157"/>
    </source>
</evidence>
<dbReference type="PANTHER" id="PTHR35928">
    <property type="entry name" value="RIBOSOMAL PROTEIN S3, MITOCHONDRIAL"/>
    <property type="match status" value="1"/>
</dbReference>
<evidence type="ECO:0000256" key="3">
    <source>
        <dbReference type="ARBA" id="ARBA00022980"/>
    </source>
</evidence>
<evidence type="ECO:0000256" key="5">
    <source>
        <dbReference type="ARBA" id="ARBA00023274"/>
    </source>
</evidence>
<keyword evidence="3 9" id="KW-0689">Ribosomal protein</keyword>
<protein>
    <recommendedName>
        <fullName evidence="6">Small ribosomal subunit protein uS3m</fullName>
    </recommendedName>
    <alternativeName>
        <fullName evidence="7">Ribosomal protein S3, mitochondrial</fullName>
    </alternativeName>
</protein>
<dbReference type="SUPFAM" id="SSF54814">
    <property type="entry name" value="Prokaryotic type KH domain (KH-domain type II)"/>
    <property type="match status" value="1"/>
</dbReference>
<sequence>MGQKVNPISLRLEKTNRHFDSCWYDDYNYTDLLLQDLKIKNYLKTVLNQINYPEGRILIENLPKKGNIHLFYHNPSLSRRKKKILFQLQNSNYNKKITKKYKKQSFFAFPELYQKSIHLRDTKSGAFTIAQQTLEEWRNSVTLLLRTYKESEKVEKREENAWNQLKLLQLRKPYESLKSITQTKPPSIQTDTYSKIKKIMASTSDHNQRLLIENAEKVEKNGESSVVSLNKLCYQSHFVCVNNNINQILIDFVLNCREKIKYAKKRDTDEKWVVERFFIRHLLSHLYSRFLQNRSVSNKPSLQKLYQFCFFLFFKLNTNSTYPLVQTKNTKRDKQYRYPVPYQAKRNRDSVPSNVSQKGVNENKKNPLYCSSKIYKSHLQCYLSQQYNTFFNIRFLRTLTEKQGAFFLLQEIIYYLERKVPFRRIKTQILREIPHYKRIKGIRITCSGRVGGRSKKAQRSKTQSVKIGQTPLGVFSSKIDFASKSAHTRFGLVGVKVWVCYQ</sequence>
<dbReference type="Gene3D" id="3.30.1140.32">
    <property type="entry name" value="Ribosomal protein S3, C-terminal domain"/>
    <property type="match status" value="1"/>
</dbReference>
<dbReference type="InterPro" id="IPR009019">
    <property type="entry name" value="KH_sf_prok-type"/>
</dbReference>
<dbReference type="GO" id="GO:0005840">
    <property type="term" value="C:ribosome"/>
    <property type="evidence" value="ECO:0007669"/>
    <property type="project" value="UniProtKB-KW"/>
</dbReference>
<keyword evidence="4 9" id="KW-0496">Mitochondrion</keyword>
<organism evidence="9">
    <name type="scientific">Trebouxia lynnae</name>
    <dbReference type="NCBI Taxonomy" id="1825957"/>
    <lineage>
        <taxon>Eukaryota</taxon>
        <taxon>Viridiplantae</taxon>
        <taxon>Chlorophyta</taxon>
        <taxon>core chlorophytes</taxon>
        <taxon>Trebouxiophyceae</taxon>
        <taxon>Trebouxiales</taxon>
        <taxon>Trebouxiaceae</taxon>
        <taxon>Trebouxia</taxon>
    </lineage>
</organism>
<evidence type="ECO:0000256" key="1">
    <source>
        <dbReference type="ARBA" id="ARBA00004173"/>
    </source>
</evidence>
<reference evidence="9" key="1">
    <citation type="journal article" date="2019" name="Sci. Rep.">
        <title>Dynamic evolution of mitochondrial genomes in Trebouxiophyceae, including the first completely assembled mtDNA from a lichen-symbiont microalga (Trebouxia sp. TR9).</title>
        <authorList>
            <person name="Martinez-Alberola F."/>
            <person name="Barreno E."/>
            <person name="Casano L.M."/>
            <person name="Gasulla F."/>
            <person name="Molins A."/>
            <person name="del Campo E.M."/>
        </authorList>
    </citation>
    <scope>NUCLEOTIDE SEQUENCE</scope>
</reference>